<dbReference type="STRING" id="419481.SAMN05216233_11310"/>
<dbReference type="EMBL" id="FMUX01000013">
    <property type="protein sequence ID" value="SCY60036.1"/>
    <property type="molecule type" value="Genomic_DNA"/>
</dbReference>
<dbReference type="RefSeq" id="WP_092212139.1">
    <property type="nucleotide sequence ID" value="NZ_FMUX01000013.1"/>
</dbReference>
<proteinExistence type="predicted"/>
<dbReference type="InterPro" id="IPR051126">
    <property type="entry name" value="Thiosulfate_sulfurtransferase"/>
</dbReference>
<dbReference type="PROSITE" id="PS50206">
    <property type="entry name" value="RHODANESE_3"/>
    <property type="match status" value="3"/>
</dbReference>
<keyword evidence="4" id="KW-0808">Transferase</keyword>
<protein>
    <submittedName>
        <fullName evidence="4">Thiosulfate/3-mercaptopyruvate sulfurtransferase</fullName>
    </submittedName>
</protein>
<keyword evidence="4" id="KW-0670">Pyruvate</keyword>
<dbReference type="SUPFAM" id="SSF52821">
    <property type="entry name" value="Rhodanese/Cell cycle control phosphatase"/>
    <property type="match status" value="3"/>
</dbReference>
<accession>A0A1G5H8C2</accession>
<keyword evidence="2" id="KW-0732">Signal</keyword>
<dbReference type="Gene3D" id="3.40.250.10">
    <property type="entry name" value="Rhodanese-like domain"/>
    <property type="match status" value="3"/>
</dbReference>
<dbReference type="InterPro" id="IPR001763">
    <property type="entry name" value="Rhodanese-like_dom"/>
</dbReference>
<evidence type="ECO:0000313" key="4">
    <source>
        <dbReference type="EMBL" id="SCY60036.1"/>
    </source>
</evidence>
<feature type="chain" id="PRO_5011729200" evidence="2">
    <location>
        <begin position="25"/>
        <end position="458"/>
    </location>
</feature>
<evidence type="ECO:0000259" key="3">
    <source>
        <dbReference type="PROSITE" id="PS50206"/>
    </source>
</evidence>
<keyword evidence="5" id="KW-1185">Reference proteome</keyword>
<dbReference type="AlphaFoldDB" id="A0A1G5H8C2"/>
<sequence>MKNRYASLAALLLFLFGMTAEIRADQAVPVMDTPQVVAAMGADDWIIVDTRLNSAYNGWKLNGVSRGGHIPGATDFSANWLKVGGDQRDAALDEILATKGITPDKKVLLYDANGQDALSVAAYLTSKGYTRLHRYDISAWAKDKKLPLERYPNHQLLVPAVVLKEIIDGNRPESFENSGNIIVAEASWGEEKNSYAKGHIPGAFHINTDRVEPPTKTKPVMWMLADDQTLKEMALSFGFTRDATVIVTSGEPLAAFRVATVLRYVGVTDVRVLNGGTLSWTLAGFALETRRHEPVPVKDFKGPVPGNPDVIDTMEETRAGLRTPKTFTLVDNRTWAEHIGESSGYAYHKKKGRIPGSVFGYAGKKDAYSMEYYRNPDKTMRNADEILALWKGQGIDTATHLSFMCGSGWRVAEIYYDADVMGLKDIGIFSDGWIGWSNTPGNPVETGLPDKRSPLDAP</sequence>
<feature type="domain" description="Rhodanese" evidence="3">
    <location>
        <begin position="323"/>
        <end position="445"/>
    </location>
</feature>
<name>A0A1G5H8C2_9BACT</name>
<feature type="domain" description="Rhodanese" evidence="3">
    <location>
        <begin position="41"/>
        <end position="149"/>
    </location>
</feature>
<dbReference type="Pfam" id="PF00581">
    <property type="entry name" value="Rhodanese"/>
    <property type="match status" value="3"/>
</dbReference>
<evidence type="ECO:0000256" key="1">
    <source>
        <dbReference type="ARBA" id="ARBA00022737"/>
    </source>
</evidence>
<keyword evidence="1" id="KW-0677">Repeat</keyword>
<feature type="domain" description="Rhodanese" evidence="3">
    <location>
        <begin position="177"/>
        <end position="289"/>
    </location>
</feature>
<dbReference type="OrthoDB" id="9781034at2"/>
<evidence type="ECO:0000256" key="2">
    <source>
        <dbReference type="SAM" id="SignalP"/>
    </source>
</evidence>
<feature type="signal peptide" evidence="2">
    <location>
        <begin position="1"/>
        <end position="24"/>
    </location>
</feature>
<dbReference type="InterPro" id="IPR036873">
    <property type="entry name" value="Rhodanese-like_dom_sf"/>
</dbReference>
<organism evidence="4 5">
    <name type="scientific">Desulfoluna spongiiphila</name>
    <dbReference type="NCBI Taxonomy" id="419481"/>
    <lineage>
        <taxon>Bacteria</taxon>
        <taxon>Pseudomonadati</taxon>
        <taxon>Thermodesulfobacteriota</taxon>
        <taxon>Desulfobacteria</taxon>
        <taxon>Desulfobacterales</taxon>
        <taxon>Desulfolunaceae</taxon>
        <taxon>Desulfoluna</taxon>
    </lineage>
</organism>
<gene>
    <name evidence="4" type="ORF">SAMN05216233_11310</name>
</gene>
<dbReference type="Proteomes" id="UP000198870">
    <property type="component" value="Unassembled WGS sequence"/>
</dbReference>
<reference evidence="4 5" key="1">
    <citation type="submission" date="2016-10" db="EMBL/GenBank/DDBJ databases">
        <authorList>
            <person name="de Groot N.N."/>
        </authorList>
    </citation>
    <scope>NUCLEOTIDE SEQUENCE [LARGE SCALE GENOMIC DNA]</scope>
    <source>
        <strain evidence="4 5">AA1</strain>
    </source>
</reference>
<dbReference type="GO" id="GO:0004792">
    <property type="term" value="F:thiosulfate-cyanide sulfurtransferase activity"/>
    <property type="evidence" value="ECO:0007669"/>
    <property type="project" value="InterPro"/>
</dbReference>
<dbReference type="PROSITE" id="PS00380">
    <property type="entry name" value="RHODANESE_1"/>
    <property type="match status" value="1"/>
</dbReference>
<dbReference type="PANTHER" id="PTHR43855">
    <property type="entry name" value="THIOSULFATE SULFURTRANSFERASE"/>
    <property type="match status" value="1"/>
</dbReference>
<dbReference type="SMART" id="SM00450">
    <property type="entry name" value="RHOD"/>
    <property type="match status" value="3"/>
</dbReference>
<dbReference type="InterPro" id="IPR001307">
    <property type="entry name" value="Thiosulphate_STrfase_CS"/>
</dbReference>
<evidence type="ECO:0000313" key="5">
    <source>
        <dbReference type="Proteomes" id="UP000198870"/>
    </source>
</evidence>
<dbReference type="PANTHER" id="PTHR43855:SF1">
    <property type="entry name" value="THIOSULFATE SULFURTRANSFERASE"/>
    <property type="match status" value="1"/>
</dbReference>